<sequence length="75" mass="8299">MFCSSSSPRRRALVLSDTLSRSGESDSPNRVLEENLVSSTRVLVQARDFDFGRRVISLKRGSLAQARESRPGESS</sequence>
<keyword evidence="2" id="KW-1185">Reference proteome</keyword>
<dbReference type="EMBL" id="CP039355">
    <property type="protein sequence ID" value="QCE13993.1"/>
    <property type="molecule type" value="Genomic_DNA"/>
</dbReference>
<organism evidence="1 2">
    <name type="scientific">Vigna unguiculata</name>
    <name type="common">Cowpea</name>
    <dbReference type="NCBI Taxonomy" id="3917"/>
    <lineage>
        <taxon>Eukaryota</taxon>
        <taxon>Viridiplantae</taxon>
        <taxon>Streptophyta</taxon>
        <taxon>Embryophyta</taxon>
        <taxon>Tracheophyta</taxon>
        <taxon>Spermatophyta</taxon>
        <taxon>Magnoliopsida</taxon>
        <taxon>eudicotyledons</taxon>
        <taxon>Gunneridae</taxon>
        <taxon>Pentapetalae</taxon>
        <taxon>rosids</taxon>
        <taxon>fabids</taxon>
        <taxon>Fabales</taxon>
        <taxon>Fabaceae</taxon>
        <taxon>Papilionoideae</taxon>
        <taxon>50 kb inversion clade</taxon>
        <taxon>NPAAA clade</taxon>
        <taxon>indigoferoid/millettioid clade</taxon>
        <taxon>Phaseoleae</taxon>
        <taxon>Vigna</taxon>
    </lineage>
</organism>
<evidence type="ECO:0000313" key="2">
    <source>
        <dbReference type="Proteomes" id="UP000501690"/>
    </source>
</evidence>
<accession>A0A4D6NJN8</accession>
<protein>
    <submittedName>
        <fullName evidence="1">Uncharacterized protein</fullName>
    </submittedName>
</protein>
<dbReference type="Proteomes" id="UP000501690">
    <property type="component" value="Linkage Group LG11"/>
</dbReference>
<reference evidence="1 2" key="1">
    <citation type="submission" date="2019-04" db="EMBL/GenBank/DDBJ databases">
        <title>An improved genome assembly and genetic linkage map for asparagus bean, Vigna unguiculata ssp. sesquipedialis.</title>
        <authorList>
            <person name="Xia Q."/>
            <person name="Zhang R."/>
            <person name="Dong Y."/>
        </authorList>
    </citation>
    <scope>NUCLEOTIDE SEQUENCE [LARGE SCALE GENOMIC DNA]</scope>
    <source>
        <tissue evidence="1">Leaf</tissue>
    </source>
</reference>
<dbReference type="AlphaFoldDB" id="A0A4D6NJN8"/>
<evidence type="ECO:0000313" key="1">
    <source>
        <dbReference type="EMBL" id="QCE13993.1"/>
    </source>
</evidence>
<name>A0A4D6NJN8_VIGUN</name>
<gene>
    <name evidence="1" type="ORF">DEO72_LG11g991</name>
</gene>
<proteinExistence type="predicted"/>